<gene>
    <name evidence="2" type="ORF">SSGG_02982</name>
</gene>
<dbReference type="InterPro" id="IPR037407">
    <property type="entry name" value="MLP_fam"/>
</dbReference>
<dbReference type="Gene3D" id="3.90.820.10">
    <property type="entry name" value="Structural Genomics, Unknown Function 30-nov-00 1gh9 Mol_id"/>
    <property type="match status" value="1"/>
</dbReference>
<dbReference type="Pfam" id="PF03621">
    <property type="entry name" value="MbtH"/>
    <property type="match status" value="1"/>
</dbReference>
<dbReference type="InterPro" id="IPR005153">
    <property type="entry name" value="MbtH-like_dom"/>
</dbReference>
<sequence length="78" mass="8575">MRSGMSDDEAGEFRIVRNGEEQYSVWPAGQDLPAGWFEVGQRGTRADCLARVGRSWTDMRPASLRRGLSGDEDGASRG</sequence>
<dbReference type="EMBL" id="DS999644">
    <property type="protein sequence ID" value="EFE75615.2"/>
    <property type="molecule type" value="Genomic_DNA"/>
</dbReference>
<dbReference type="Proteomes" id="UP000003986">
    <property type="component" value="Unassembled WGS sequence"/>
</dbReference>
<accession>D6APB9</accession>
<dbReference type="SUPFAM" id="SSF160582">
    <property type="entry name" value="MbtH-like"/>
    <property type="match status" value="1"/>
</dbReference>
<dbReference type="PANTHER" id="PTHR38444">
    <property type="entry name" value="ENTEROBACTIN BIOSYNTHESIS PROTEIN YBDZ"/>
    <property type="match status" value="1"/>
</dbReference>
<evidence type="ECO:0000259" key="1">
    <source>
        <dbReference type="SMART" id="SM00923"/>
    </source>
</evidence>
<evidence type="ECO:0000313" key="3">
    <source>
        <dbReference type="Proteomes" id="UP000003986"/>
    </source>
</evidence>
<dbReference type="GO" id="GO:0019290">
    <property type="term" value="P:siderophore biosynthetic process"/>
    <property type="evidence" value="ECO:0007669"/>
    <property type="project" value="TreeGrafter"/>
</dbReference>
<organism evidence="2 3">
    <name type="scientific">Streptomyces filamentosus NRRL 15998</name>
    <dbReference type="NCBI Taxonomy" id="457431"/>
    <lineage>
        <taxon>Bacteria</taxon>
        <taxon>Bacillati</taxon>
        <taxon>Actinomycetota</taxon>
        <taxon>Actinomycetes</taxon>
        <taxon>Kitasatosporales</taxon>
        <taxon>Streptomycetaceae</taxon>
        <taxon>Streptomyces</taxon>
    </lineage>
</organism>
<dbReference type="SMART" id="SM00923">
    <property type="entry name" value="MbtH"/>
    <property type="match status" value="1"/>
</dbReference>
<dbReference type="AlphaFoldDB" id="D6APB9"/>
<proteinExistence type="predicted"/>
<evidence type="ECO:0000313" key="2">
    <source>
        <dbReference type="EMBL" id="EFE75615.2"/>
    </source>
</evidence>
<dbReference type="InterPro" id="IPR038020">
    <property type="entry name" value="MbtH-like_sf"/>
</dbReference>
<dbReference type="GO" id="GO:0005829">
    <property type="term" value="C:cytosol"/>
    <property type="evidence" value="ECO:0007669"/>
    <property type="project" value="TreeGrafter"/>
</dbReference>
<protein>
    <submittedName>
        <fullName evidence="2">MbtH domain-containing protein</fullName>
    </submittedName>
</protein>
<name>D6APB9_STRFL</name>
<feature type="domain" description="MbtH-like" evidence="1">
    <location>
        <begin position="5"/>
        <end position="54"/>
    </location>
</feature>
<dbReference type="PANTHER" id="PTHR38444:SF1">
    <property type="entry name" value="ENTEROBACTIN BIOSYNTHESIS PROTEIN YBDZ"/>
    <property type="match status" value="1"/>
</dbReference>
<reference evidence="3" key="2">
    <citation type="submission" date="2008-12" db="EMBL/GenBank/DDBJ databases">
        <title>Annotation of Streptomyces roseosporus strain NRRL 15998.</title>
        <authorList>
            <consortium name="The Broad Institute Genome Sequencing Platform"/>
            <consortium name="Broad Institute Microbial Sequencing Center"/>
            <person name="Fischbach M."/>
            <person name="Ward D."/>
            <person name="Young S."/>
            <person name="Kodira C.D."/>
            <person name="Zeng Q."/>
            <person name="Koehrsen M."/>
            <person name="Godfrey P."/>
            <person name="Alvarado L."/>
            <person name="Berlin A.M."/>
            <person name="Borenstein D."/>
            <person name="Chen Z."/>
            <person name="Engels R."/>
            <person name="Freedman E."/>
            <person name="Gellesch M."/>
            <person name="Goldberg J."/>
            <person name="Griggs A."/>
            <person name="Gujja S."/>
            <person name="Heiman D.I."/>
            <person name="Hepburn T.A."/>
            <person name="Howarth C."/>
            <person name="Jen D."/>
            <person name="Larson L."/>
            <person name="Lewis B."/>
            <person name="Mehta T."/>
            <person name="Park D."/>
            <person name="Pearson M."/>
            <person name="Roberts A."/>
            <person name="Saif S."/>
            <person name="Shea T.D."/>
            <person name="Shenoy N."/>
            <person name="Sisk P."/>
            <person name="Stolte C."/>
            <person name="Sykes S.N."/>
            <person name="Walk T."/>
            <person name="White J."/>
            <person name="Yandava C."/>
            <person name="Straight P."/>
            <person name="Clardy J."/>
            <person name="Hung D."/>
            <person name="Kolter R."/>
            <person name="Mekalanos J."/>
            <person name="Walker S."/>
            <person name="Walsh C.T."/>
            <person name="Wieland B.L.C."/>
            <person name="Ilzarbe M."/>
            <person name="Galagan J."/>
            <person name="Nusbaum C."/>
            <person name="Birren B."/>
        </authorList>
    </citation>
    <scope>NUCLEOTIDE SEQUENCE [LARGE SCALE GENOMIC DNA]</scope>
    <source>
        <strain evidence="3">NRRL 15998</strain>
    </source>
</reference>
<reference evidence="3" key="1">
    <citation type="submission" date="2008-10" db="EMBL/GenBank/DDBJ databases">
        <authorList>
            <person name="Molnar K."/>
        </authorList>
    </citation>
    <scope>NUCLEOTIDE SEQUENCE [LARGE SCALE GENOMIC DNA]</scope>
    <source>
        <strain evidence="3">NRRL 15998</strain>
    </source>
</reference>